<feature type="compositionally biased region" description="Basic residues" evidence="1">
    <location>
        <begin position="24"/>
        <end position="33"/>
    </location>
</feature>
<evidence type="ECO:0000313" key="3">
    <source>
        <dbReference type="Proteomes" id="UP001148838"/>
    </source>
</evidence>
<keyword evidence="3" id="KW-1185">Reference proteome</keyword>
<feature type="region of interest" description="Disordered" evidence="1">
    <location>
        <begin position="1"/>
        <end position="33"/>
    </location>
</feature>
<dbReference type="EMBL" id="JAJSOF020000011">
    <property type="protein sequence ID" value="KAJ4445395.1"/>
    <property type="molecule type" value="Genomic_DNA"/>
</dbReference>
<name>A0ABQ8TI85_PERAM</name>
<evidence type="ECO:0000313" key="2">
    <source>
        <dbReference type="EMBL" id="KAJ4445395.1"/>
    </source>
</evidence>
<gene>
    <name evidence="2" type="ORF">ANN_07200</name>
</gene>
<accession>A0ABQ8TI85</accession>
<protein>
    <submittedName>
        <fullName evidence="2">Uncharacterized protein</fullName>
    </submittedName>
</protein>
<dbReference type="Proteomes" id="UP001148838">
    <property type="component" value="Unassembled WGS sequence"/>
</dbReference>
<organism evidence="2 3">
    <name type="scientific">Periplaneta americana</name>
    <name type="common">American cockroach</name>
    <name type="synonym">Blatta americana</name>
    <dbReference type="NCBI Taxonomy" id="6978"/>
    <lineage>
        <taxon>Eukaryota</taxon>
        <taxon>Metazoa</taxon>
        <taxon>Ecdysozoa</taxon>
        <taxon>Arthropoda</taxon>
        <taxon>Hexapoda</taxon>
        <taxon>Insecta</taxon>
        <taxon>Pterygota</taxon>
        <taxon>Neoptera</taxon>
        <taxon>Polyneoptera</taxon>
        <taxon>Dictyoptera</taxon>
        <taxon>Blattodea</taxon>
        <taxon>Blattoidea</taxon>
        <taxon>Blattidae</taxon>
        <taxon>Blattinae</taxon>
        <taxon>Periplaneta</taxon>
    </lineage>
</organism>
<reference evidence="2 3" key="1">
    <citation type="journal article" date="2022" name="Allergy">
        <title>Genome assembly and annotation of Periplaneta americana reveal a comprehensive cockroach allergen profile.</title>
        <authorList>
            <person name="Wang L."/>
            <person name="Xiong Q."/>
            <person name="Saelim N."/>
            <person name="Wang L."/>
            <person name="Nong W."/>
            <person name="Wan A.T."/>
            <person name="Shi M."/>
            <person name="Liu X."/>
            <person name="Cao Q."/>
            <person name="Hui J.H.L."/>
            <person name="Sookrung N."/>
            <person name="Leung T.F."/>
            <person name="Tungtrongchitr A."/>
            <person name="Tsui S.K.W."/>
        </authorList>
    </citation>
    <scope>NUCLEOTIDE SEQUENCE [LARGE SCALE GENOMIC DNA]</scope>
    <source>
        <strain evidence="2">PWHHKU_190912</strain>
    </source>
</reference>
<proteinExistence type="predicted"/>
<feature type="compositionally biased region" description="Acidic residues" evidence="1">
    <location>
        <begin position="59"/>
        <end position="73"/>
    </location>
</feature>
<comment type="caution">
    <text evidence="2">The sequence shown here is derived from an EMBL/GenBank/DDBJ whole genome shotgun (WGS) entry which is preliminary data.</text>
</comment>
<sequence>MAGLCEDVNEPPGSLKASNEARPTRRRRVGRPNRRWRDQFSLTNKILEEEQAIDLNVEVIDDDDDDDDDDDGEQSPMAGLKGWVGSVVSTLTLGSIECISIGMFLPASGADILASLWSSRLLRAASSRGNDVSYRFDTSERSTSD</sequence>
<evidence type="ECO:0000256" key="1">
    <source>
        <dbReference type="SAM" id="MobiDB-lite"/>
    </source>
</evidence>
<feature type="region of interest" description="Disordered" evidence="1">
    <location>
        <begin position="57"/>
        <end position="79"/>
    </location>
</feature>